<reference evidence="2 3" key="1">
    <citation type="submission" date="2018-03" db="EMBL/GenBank/DDBJ databases">
        <authorList>
            <person name="Nguyen K."/>
            <person name="Fouts D."/>
            <person name="Sutton G."/>
        </authorList>
    </citation>
    <scope>NUCLEOTIDE SEQUENCE [LARGE SCALE GENOMIC DNA]</scope>
    <source>
        <strain evidence="2 3">AU14328</strain>
    </source>
</reference>
<dbReference type="AlphaFoldDB" id="A0AB37AYR1"/>
<evidence type="ECO:0000256" key="1">
    <source>
        <dbReference type="SAM" id="MobiDB-lite"/>
    </source>
</evidence>
<evidence type="ECO:0000313" key="3">
    <source>
        <dbReference type="Proteomes" id="UP000237811"/>
    </source>
</evidence>
<proteinExistence type="predicted"/>
<feature type="region of interest" description="Disordered" evidence="1">
    <location>
        <begin position="29"/>
        <end position="66"/>
    </location>
</feature>
<protein>
    <submittedName>
        <fullName evidence="2">Uncharacterized protein</fullName>
    </submittedName>
</protein>
<gene>
    <name evidence="2" type="ORF">C6P99_01645</name>
</gene>
<name>A0AB37AYR1_9BURK</name>
<organism evidence="2 3">
    <name type="scientific">Burkholderia multivorans</name>
    <dbReference type="NCBI Taxonomy" id="87883"/>
    <lineage>
        <taxon>Bacteria</taxon>
        <taxon>Pseudomonadati</taxon>
        <taxon>Pseudomonadota</taxon>
        <taxon>Betaproteobacteria</taxon>
        <taxon>Burkholderiales</taxon>
        <taxon>Burkholderiaceae</taxon>
        <taxon>Burkholderia</taxon>
        <taxon>Burkholderia cepacia complex</taxon>
    </lineage>
</organism>
<evidence type="ECO:0000313" key="2">
    <source>
        <dbReference type="EMBL" id="PRE55581.1"/>
    </source>
</evidence>
<sequence>MRVISGRVQLQAVASFTIHAQQAPTSAYHAAAARANAERNQQAQQQRDAQHMLVGPRLPPNGADASDARMVRAEIQLSVPQRIGL</sequence>
<dbReference type="EMBL" id="PVFR01000007">
    <property type="protein sequence ID" value="PRE55581.1"/>
    <property type="molecule type" value="Genomic_DNA"/>
</dbReference>
<feature type="compositionally biased region" description="Low complexity" evidence="1">
    <location>
        <begin position="29"/>
        <end position="47"/>
    </location>
</feature>
<dbReference type="Proteomes" id="UP000237811">
    <property type="component" value="Unassembled WGS sequence"/>
</dbReference>
<comment type="caution">
    <text evidence="2">The sequence shown here is derived from an EMBL/GenBank/DDBJ whole genome shotgun (WGS) entry which is preliminary data.</text>
</comment>
<accession>A0AB37AYR1</accession>